<keyword evidence="2" id="KW-1185">Reference proteome</keyword>
<dbReference type="EMBL" id="OOIL02000049">
    <property type="protein sequence ID" value="VFQ59869.1"/>
    <property type="molecule type" value="Genomic_DNA"/>
</dbReference>
<evidence type="ECO:0000313" key="2">
    <source>
        <dbReference type="Proteomes" id="UP000595140"/>
    </source>
</evidence>
<proteinExistence type="predicted"/>
<reference evidence="1 2" key="1">
    <citation type="submission" date="2018-04" db="EMBL/GenBank/DDBJ databases">
        <authorList>
            <person name="Vogel A."/>
        </authorList>
    </citation>
    <scope>NUCLEOTIDE SEQUENCE [LARGE SCALE GENOMIC DNA]</scope>
</reference>
<evidence type="ECO:0000313" key="1">
    <source>
        <dbReference type="EMBL" id="VFQ59869.1"/>
    </source>
</evidence>
<dbReference type="AlphaFoldDB" id="A0A484KAD0"/>
<gene>
    <name evidence="1" type="ORF">CCAM_LOCUS1645</name>
</gene>
<organism evidence="1 2">
    <name type="scientific">Cuscuta campestris</name>
    <dbReference type="NCBI Taxonomy" id="132261"/>
    <lineage>
        <taxon>Eukaryota</taxon>
        <taxon>Viridiplantae</taxon>
        <taxon>Streptophyta</taxon>
        <taxon>Embryophyta</taxon>
        <taxon>Tracheophyta</taxon>
        <taxon>Spermatophyta</taxon>
        <taxon>Magnoliopsida</taxon>
        <taxon>eudicotyledons</taxon>
        <taxon>Gunneridae</taxon>
        <taxon>Pentapetalae</taxon>
        <taxon>asterids</taxon>
        <taxon>lamiids</taxon>
        <taxon>Solanales</taxon>
        <taxon>Convolvulaceae</taxon>
        <taxon>Cuscuteae</taxon>
        <taxon>Cuscuta</taxon>
        <taxon>Cuscuta subgen. Grammica</taxon>
        <taxon>Cuscuta sect. Cleistogrammica</taxon>
    </lineage>
</organism>
<dbReference type="OrthoDB" id="1425037at2759"/>
<name>A0A484KAD0_9ASTE</name>
<dbReference type="Proteomes" id="UP000595140">
    <property type="component" value="Unassembled WGS sequence"/>
</dbReference>
<protein>
    <submittedName>
        <fullName evidence="1">Uncharacterized protein</fullName>
    </submittedName>
</protein>
<accession>A0A484KAD0</accession>
<sequence length="158" mass="17825">MGMLLYKVKNDVPINLGKLIVSQFAEFGKRNYKQNDNGLPFLVLIFQMLVSQGFVKDDADKDEPPEPLLQINYRHFDGNHFNNMEPAQSTSKKRVSAVIQYLDAKLQPNKEEMSVTHAKQTALEEEHKHLTWLREIVADSAVAEGGSTKGESCSRGSF</sequence>